<evidence type="ECO:0000256" key="1">
    <source>
        <dbReference type="SAM" id="MobiDB-lite"/>
    </source>
</evidence>
<accession>A0A562VC08</accession>
<feature type="region of interest" description="Disordered" evidence="1">
    <location>
        <begin position="188"/>
        <end position="420"/>
    </location>
</feature>
<evidence type="ECO:0000313" key="3">
    <source>
        <dbReference type="Proteomes" id="UP000321617"/>
    </source>
</evidence>
<sequence>MNRDPQSPGDGEGVVSPFPSLLESRRLREPDDVTEAPAPEAQPPPTGTPKPRRGRVSRFLSRGSRRSGDDGTVLDVPSAEAAERPELRPVARARLTGRPVTPTSAVDHPDVFVAADPAPSVAEILATASVSGARGGLPAGAEPAPATVAVPDEVEPASGPAPAATDRRYPPAIGRAAVPVTRAIGRAAVPTTVPAGDGVEESEPGTGDESVTPDGAVSPDTEDTTVIAVTTPPASAGPVSPADRRPLRTFTAAVPLPTRETTAPVAATADAQPPPVGETSAGGAETLSIQDFSPESPAPEVVDPRPAGAASPGDTAPDSATPDGGTAPHGGGADGRPRVTVTSSDDSGSILPPATEPDVPEPAAPGRRRDGRPLARFTATRPPRPEKTRTETVNGGHSEDVTGVGDAPPIRGAETVTPGS</sequence>
<reference evidence="2 3" key="1">
    <citation type="journal article" date="2013" name="Stand. Genomic Sci.">
        <title>Genomic Encyclopedia of Type Strains, Phase I: The one thousand microbial genomes (KMG-I) project.</title>
        <authorList>
            <person name="Kyrpides N.C."/>
            <person name="Woyke T."/>
            <person name="Eisen J.A."/>
            <person name="Garrity G."/>
            <person name="Lilburn T.G."/>
            <person name="Beck B.J."/>
            <person name="Whitman W.B."/>
            <person name="Hugenholtz P."/>
            <person name="Klenk H.P."/>
        </authorList>
    </citation>
    <scope>NUCLEOTIDE SEQUENCE [LARGE SCALE GENOMIC DNA]</scope>
    <source>
        <strain evidence="2 3">DSM 45044</strain>
    </source>
</reference>
<feature type="region of interest" description="Disordered" evidence="1">
    <location>
        <begin position="1"/>
        <end position="106"/>
    </location>
</feature>
<keyword evidence="3" id="KW-1185">Reference proteome</keyword>
<organism evidence="2 3">
    <name type="scientific">Stackebrandtia albiflava</name>
    <dbReference type="NCBI Taxonomy" id="406432"/>
    <lineage>
        <taxon>Bacteria</taxon>
        <taxon>Bacillati</taxon>
        <taxon>Actinomycetota</taxon>
        <taxon>Actinomycetes</taxon>
        <taxon>Glycomycetales</taxon>
        <taxon>Glycomycetaceae</taxon>
        <taxon>Stackebrandtia</taxon>
    </lineage>
</organism>
<protein>
    <submittedName>
        <fullName evidence="2">Uncharacterized protein</fullName>
    </submittedName>
</protein>
<gene>
    <name evidence="2" type="ORF">LX16_1109</name>
</gene>
<dbReference type="AlphaFoldDB" id="A0A562VC08"/>
<dbReference type="Proteomes" id="UP000321617">
    <property type="component" value="Unassembled WGS sequence"/>
</dbReference>
<evidence type="ECO:0000313" key="2">
    <source>
        <dbReference type="EMBL" id="TWJ15406.1"/>
    </source>
</evidence>
<comment type="caution">
    <text evidence="2">The sequence shown here is derived from an EMBL/GenBank/DDBJ whole genome shotgun (WGS) entry which is preliminary data.</text>
</comment>
<dbReference type="EMBL" id="VLLL01000005">
    <property type="protein sequence ID" value="TWJ15406.1"/>
    <property type="molecule type" value="Genomic_DNA"/>
</dbReference>
<proteinExistence type="predicted"/>
<name>A0A562VC08_9ACTN</name>